<accession>A0A432Z1U5</accession>
<protein>
    <submittedName>
        <fullName evidence="4">Pilus assembly protein PilA</fullName>
    </submittedName>
</protein>
<dbReference type="NCBIfam" id="TIGR02532">
    <property type="entry name" value="IV_pilin_GFxxxE"/>
    <property type="match status" value="1"/>
</dbReference>
<comment type="similarity">
    <text evidence="1">Belongs to the N-Me-Phe pilin family.</text>
</comment>
<dbReference type="AlphaFoldDB" id="A0A432Z1U5"/>
<dbReference type="Proteomes" id="UP000288058">
    <property type="component" value="Unassembled WGS sequence"/>
</dbReference>
<sequence length="160" mass="17421">MQEAHFRRLPVLRFSGNGFSLIEMMVVVAIIAILSAIAVPSYTYYTQQAKVSKALAHAQPLQLGIALCWQIEGQLNQCNQAGNNGIPALPSPLPDELNDLSLSQSAAVRLTLNEVSINNQPLQIELTPNAATTHLAWTIACSDFSEARSVVKNCEQQVSY</sequence>
<evidence type="ECO:0000256" key="2">
    <source>
        <dbReference type="ARBA" id="ARBA00022481"/>
    </source>
</evidence>
<dbReference type="OrthoDB" id="5918848at2"/>
<dbReference type="PANTHER" id="PTHR30093">
    <property type="entry name" value="GENERAL SECRETION PATHWAY PROTEIN G"/>
    <property type="match status" value="1"/>
</dbReference>
<comment type="caution">
    <text evidence="4">The sequence shown here is derived from an EMBL/GenBank/DDBJ whole genome shotgun (WGS) entry which is preliminary data.</text>
</comment>
<dbReference type="Pfam" id="PF07963">
    <property type="entry name" value="N_methyl"/>
    <property type="match status" value="1"/>
</dbReference>
<dbReference type="RefSeq" id="WP_126780848.1">
    <property type="nucleotide sequence ID" value="NZ_PIQC01000003.1"/>
</dbReference>
<organism evidence="4 5">
    <name type="scientific">Idiomarina ramblicola</name>
    <dbReference type="NCBI Taxonomy" id="263724"/>
    <lineage>
        <taxon>Bacteria</taxon>
        <taxon>Pseudomonadati</taxon>
        <taxon>Pseudomonadota</taxon>
        <taxon>Gammaproteobacteria</taxon>
        <taxon>Alteromonadales</taxon>
        <taxon>Idiomarinaceae</taxon>
        <taxon>Idiomarina</taxon>
    </lineage>
</organism>
<keyword evidence="2" id="KW-0488">Methylation</keyword>
<keyword evidence="3" id="KW-0812">Transmembrane</keyword>
<dbReference type="GO" id="GO:0043107">
    <property type="term" value="P:type IV pilus-dependent motility"/>
    <property type="evidence" value="ECO:0007669"/>
    <property type="project" value="TreeGrafter"/>
</dbReference>
<proteinExistence type="inferred from homology"/>
<reference evidence="5" key="1">
    <citation type="journal article" date="2018" name="Front. Microbiol.">
        <title>Genome-Based Analysis Reveals the Taxonomy and Diversity of the Family Idiomarinaceae.</title>
        <authorList>
            <person name="Liu Y."/>
            <person name="Lai Q."/>
            <person name="Shao Z."/>
        </authorList>
    </citation>
    <scope>NUCLEOTIDE SEQUENCE [LARGE SCALE GENOMIC DNA]</scope>
    <source>
        <strain evidence="5">R22</strain>
    </source>
</reference>
<keyword evidence="5" id="KW-1185">Reference proteome</keyword>
<gene>
    <name evidence="4" type="ORF">CWI78_04990</name>
</gene>
<feature type="transmembrane region" description="Helical" evidence="3">
    <location>
        <begin position="21"/>
        <end position="45"/>
    </location>
</feature>
<evidence type="ECO:0000313" key="5">
    <source>
        <dbReference type="Proteomes" id="UP000288058"/>
    </source>
</evidence>
<dbReference type="PANTHER" id="PTHR30093:SF34">
    <property type="entry name" value="PREPILIN PEPTIDASE-DEPENDENT PROTEIN D"/>
    <property type="match status" value="1"/>
</dbReference>
<dbReference type="EMBL" id="PIQC01000003">
    <property type="protein sequence ID" value="RUO71874.1"/>
    <property type="molecule type" value="Genomic_DNA"/>
</dbReference>
<evidence type="ECO:0000256" key="3">
    <source>
        <dbReference type="SAM" id="Phobius"/>
    </source>
</evidence>
<keyword evidence="3" id="KW-0472">Membrane</keyword>
<evidence type="ECO:0000256" key="1">
    <source>
        <dbReference type="ARBA" id="ARBA00005233"/>
    </source>
</evidence>
<name>A0A432Z1U5_9GAMM</name>
<keyword evidence="3" id="KW-1133">Transmembrane helix</keyword>
<dbReference type="GO" id="GO:0044096">
    <property type="term" value="C:type IV pilus"/>
    <property type="evidence" value="ECO:0007669"/>
    <property type="project" value="TreeGrafter"/>
</dbReference>
<dbReference type="Gene3D" id="3.30.700.10">
    <property type="entry name" value="Glycoprotein, Type 4 Pilin"/>
    <property type="match status" value="1"/>
</dbReference>
<dbReference type="InterPro" id="IPR045584">
    <property type="entry name" value="Pilin-like"/>
</dbReference>
<evidence type="ECO:0000313" key="4">
    <source>
        <dbReference type="EMBL" id="RUO71874.1"/>
    </source>
</evidence>
<dbReference type="InterPro" id="IPR012902">
    <property type="entry name" value="N_methyl_site"/>
</dbReference>
<dbReference type="SUPFAM" id="SSF54523">
    <property type="entry name" value="Pili subunits"/>
    <property type="match status" value="1"/>
</dbReference>